<proteinExistence type="inferred from homology"/>
<comment type="similarity">
    <text evidence="1">Belongs to the peptidase C78 family.</text>
</comment>
<dbReference type="InterPro" id="IPR012462">
    <property type="entry name" value="UFSP1/2_DUB_cat"/>
</dbReference>
<keyword evidence="4" id="KW-0645">Protease</keyword>
<dbReference type="GO" id="GO:0006508">
    <property type="term" value="P:proteolysis"/>
    <property type="evidence" value="ECO:0007669"/>
    <property type="project" value="UniProtKB-KW"/>
</dbReference>
<comment type="caution">
    <text evidence="4">The sequence shown here is derived from an EMBL/GenBank/DDBJ whole genome shotgun (WGS) entry which is preliminary data.</text>
</comment>
<protein>
    <submittedName>
        <fullName evidence="4">Ufm1-specific protease 1</fullName>
    </submittedName>
</protein>
<evidence type="ECO:0000313" key="5">
    <source>
        <dbReference type="Proteomes" id="UP001054837"/>
    </source>
</evidence>
<dbReference type="AlphaFoldDB" id="A0AAV4T3L8"/>
<name>A0AAV4T3L8_9ARAC</name>
<evidence type="ECO:0000259" key="3">
    <source>
        <dbReference type="Pfam" id="PF07910"/>
    </source>
</evidence>
<dbReference type="PANTHER" id="PTHR48153">
    <property type="entry name" value="UFM1-SPECIFIC PROTEASE 2"/>
    <property type="match status" value="1"/>
</dbReference>
<evidence type="ECO:0000256" key="2">
    <source>
        <dbReference type="ARBA" id="ARBA00022801"/>
    </source>
</evidence>
<keyword evidence="5" id="KW-1185">Reference proteome</keyword>
<reference evidence="4 5" key="1">
    <citation type="submission" date="2021-06" db="EMBL/GenBank/DDBJ databases">
        <title>Caerostris darwini draft genome.</title>
        <authorList>
            <person name="Kono N."/>
            <person name="Arakawa K."/>
        </authorList>
    </citation>
    <scope>NUCLEOTIDE SEQUENCE [LARGE SCALE GENOMIC DNA]</scope>
</reference>
<dbReference type="PANTHER" id="PTHR48153:SF3">
    <property type="entry name" value="INACTIVE UFM1-SPECIFIC PROTEASE 1"/>
    <property type="match status" value="1"/>
</dbReference>
<dbReference type="SUPFAM" id="SSF54001">
    <property type="entry name" value="Cysteine proteinases"/>
    <property type="match status" value="1"/>
</dbReference>
<accession>A0AAV4T3L8</accession>
<dbReference type="Pfam" id="PF07910">
    <property type="entry name" value="Peptidase_C78"/>
    <property type="match status" value="1"/>
</dbReference>
<evidence type="ECO:0000256" key="1">
    <source>
        <dbReference type="ARBA" id="ARBA00008552"/>
    </source>
</evidence>
<dbReference type="EMBL" id="BPLQ01008890">
    <property type="protein sequence ID" value="GIY40132.1"/>
    <property type="molecule type" value="Genomic_DNA"/>
</dbReference>
<dbReference type="InterPro" id="IPR038765">
    <property type="entry name" value="Papain-like_cys_pep_sf"/>
</dbReference>
<organism evidence="4 5">
    <name type="scientific">Caerostris darwini</name>
    <dbReference type="NCBI Taxonomy" id="1538125"/>
    <lineage>
        <taxon>Eukaryota</taxon>
        <taxon>Metazoa</taxon>
        <taxon>Ecdysozoa</taxon>
        <taxon>Arthropoda</taxon>
        <taxon>Chelicerata</taxon>
        <taxon>Arachnida</taxon>
        <taxon>Araneae</taxon>
        <taxon>Araneomorphae</taxon>
        <taxon>Entelegynae</taxon>
        <taxon>Araneoidea</taxon>
        <taxon>Araneidae</taxon>
        <taxon>Caerostris</taxon>
    </lineage>
</organism>
<sequence length="210" mass="24055">MENLIKDIHLNLSLPTNVVKSFLVRGTYFYYHYKCDGTNDVGWGCGYRTLQTICSWIKEQLNHQKLDSIPEVPSITELQKALVEIGDKEKTFIGSRQWIGSVEVAFCLDFFYKIECRILHCRNISELQKHYSDIKDHFVQYGSPVMMGGDRDCSSKGILGISETEESIFLLILDPHFTGHPKSPEKLQNDVQPHQDCAAVEWLNHVPGHL</sequence>
<dbReference type="GO" id="GO:0071567">
    <property type="term" value="F:deUFMylase activity"/>
    <property type="evidence" value="ECO:0007669"/>
    <property type="project" value="TreeGrafter"/>
</dbReference>
<evidence type="ECO:0000313" key="4">
    <source>
        <dbReference type="EMBL" id="GIY40132.1"/>
    </source>
</evidence>
<gene>
    <name evidence="4" type="primary">Ufsp1</name>
    <name evidence="4" type="ORF">CDAR_307321</name>
</gene>
<dbReference type="Proteomes" id="UP001054837">
    <property type="component" value="Unassembled WGS sequence"/>
</dbReference>
<keyword evidence="2" id="KW-0378">Hydrolase</keyword>
<dbReference type="Gene3D" id="3.90.70.130">
    <property type="match status" value="1"/>
</dbReference>
<feature type="domain" description="UFSP1/2/DUB catalytic" evidence="3">
    <location>
        <begin position="22"/>
        <end position="192"/>
    </location>
</feature>